<dbReference type="PIRSF" id="PIRSF000097">
    <property type="entry name" value="AKR"/>
    <property type="match status" value="1"/>
</dbReference>
<dbReference type="PANTHER" id="PTHR43827:SF1">
    <property type="entry name" value="2,5-DIKETO-D-GLUCONIC ACID REDUCTASE"/>
    <property type="match status" value="1"/>
</dbReference>
<dbReference type="InterPro" id="IPR023210">
    <property type="entry name" value="NADP_OxRdtase_dom"/>
</dbReference>
<keyword evidence="2" id="KW-0560">Oxidoreductase</keyword>
<dbReference type="SUPFAM" id="SSF51430">
    <property type="entry name" value="NAD(P)-linked oxidoreductase"/>
    <property type="match status" value="1"/>
</dbReference>
<evidence type="ECO:0000256" key="2">
    <source>
        <dbReference type="ARBA" id="ARBA00023002"/>
    </source>
</evidence>
<proteinExistence type="inferred from homology"/>
<feature type="domain" description="NADP-dependent oxidoreductase" evidence="6">
    <location>
        <begin position="31"/>
        <end position="261"/>
    </location>
</feature>
<evidence type="ECO:0000313" key="7">
    <source>
        <dbReference type="EMBL" id="SDX21391.1"/>
    </source>
</evidence>
<dbReference type="STRING" id="1048340.SAMN05444487_11221"/>
<comment type="similarity">
    <text evidence="1">Belongs to the aldo/keto reductase family.</text>
</comment>
<dbReference type="FunFam" id="3.20.20.100:FF:000015">
    <property type="entry name" value="Oxidoreductase, aldo/keto reductase family"/>
    <property type="match status" value="1"/>
</dbReference>
<dbReference type="EMBL" id="FNNQ01000012">
    <property type="protein sequence ID" value="SDX21391.1"/>
    <property type="molecule type" value="Genomic_DNA"/>
</dbReference>
<dbReference type="PANTHER" id="PTHR43827">
    <property type="entry name" value="2,5-DIKETO-D-GLUCONIC ACID REDUCTASE"/>
    <property type="match status" value="1"/>
</dbReference>
<dbReference type="InterPro" id="IPR036812">
    <property type="entry name" value="NAD(P)_OxRdtase_dom_sf"/>
</dbReference>
<feature type="site" description="Lowers pKa of active site Tyr" evidence="5">
    <location>
        <position position="79"/>
    </location>
</feature>
<dbReference type="InterPro" id="IPR044500">
    <property type="entry name" value="AKR5G"/>
</dbReference>
<feature type="active site" description="Proton donor" evidence="3">
    <location>
        <position position="54"/>
    </location>
</feature>
<evidence type="ECO:0000313" key="8">
    <source>
        <dbReference type="Proteomes" id="UP000198534"/>
    </source>
</evidence>
<evidence type="ECO:0000256" key="1">
    <source>
        <dbReference type="ARBA" id="ARBA00007905"/>
    </source>
</evidence>
<dbReference type="InterPro" id="IPR020471">
    <property type="entry name" value="AKR"/>
</dbReference>
<name>A0A1H2ZVV2_9BACL</name>
<dbReference type="OrthoDB" id="9804790at2"/>
<feature type="binding site" evidence="4">
    <location>
        <position position="112"/>
    </location>
    <ligand>
        <name>substrate</name>
    </ligand>
</feature>
<dbReference type="InterPro" id="IPR018170">
    <property type="entry name" value="Aldo/ket_reductase_CS"/>
</dbReference>
<dbReference type="PROSITE" id="PS00798">
    <property type="entry name" value="ALDOKETO_REDUCTASE_1"/>
    <property type="match status" value="1"/>
</dbReference>
<dbReference type="GO" id="GO:0016491">
    <property type="term" value="F:oxidoreductase activity"/>
    <property type="evidence" value="ECO:0007669"/>
    <property type="project" value="UniProtKB-KW"/>
</dbReference>
<evidence type="ECO:0000256" key="5">
    <source>
        <dbReference type="PIRSR" id="PIRSR000097-3"/>
    </source>
</evidence>
<evidence type="ECO:0000256" key="3">
    <source>
        <dbReference type="PIRSR" id="PIRSR000097-1"/>
    </source>
</evidence>
<evidence type="ECO:0000259" key="6">
    <source>
        <dbReference type="Pfam" id="PF00248"/>
    </source>
</evidence>
<keyword evidence="8" id="KW-1185">Reference proteome</keyword>
<sequence>MAHDLQATTRLHNGVKMPWFGLGVYKAEEGTETENAVRTALEHGYRHIDTASLYKNEESVGRSVRESGIPRREIFVTTKIWNTDQGYDKTLFAFEKSQKDLNLDSVDLYLIHWPVKEKYKETWRAMERLYDEGQLRAIGVSNFHVHHLEDLMSRCNIPPMVNQVELHPRLTQKELLRFCQGNHIQLEAWSPLMRGRILENESLSKIAQRHGKTVAQVILRWDLQNGIVTIPKSVRKERIISNADVFDFALTSEEIAMIDQLHTGERTGKDPDNFHFDF</sequence>
<dbReference type="Gene3D" id="3.20.20.100">
    <property type="entry name" value="NADP-dependent oxidoreductase domain"/>
    <property type="match status" value="1"/>
</dbReference>
<organism evidence="7 8">
    <name type="scientific">Marininema mesophilum</name>
    <dbReference type="NCBI Taxonomy" id="1048340"/>
    <lineage>
        <taxon>Bacteria</taxon>
        <taxon>Bacillati</taxon>
        <taxon>Bacillota</taxon>
        <taxon>Bacilli</taxon>
        <taxon>Bacillales</taxon>
        <taxon>Thermoactinomycetaceae</taxon>
        <taxon>Marininema</taxon>
    </lineage>
</organism>
<gene>
    <name evidence="7" type="ORF">SAMN05444487_11221</name>
</gene>
<accession>A0A1H2ZVV2</accession>
<reference evidence="7 8" key="1">
    <citation type="submission" date="2016-10" db="EMBL/GenBank/DDBJ databases">
        <authorList>
            <person name="de Groot N.N."/>
        </authorList>
    </citation>
    <scope>NUCLEOTIDE SEQUENCE [LARGE SCALE GENOMIC DNA]</scope>
    <source>
        <strain evidence="7 8">DSM 45610</strain>
    </source>
</reference>
<dbReference type="Proteomes" id="UP000198534">
    <property type="component" value="Unassembled WGS sequence"/>
</dbReference>
<dbReference type="Pfam" id="PF00248">
    <property type="entry name" value="Aldo_ket_red"/>
    <property type="match status" value="1"/>
</dbReference>
<evidence type="ECO:0000256" key="4">
    <source>
        <dbReference type="PIRSR" id="PIRSR000097-2"/>
    </source>
</evidence>
<protein>
    <submittedName>
        <fullName evidence="7">Aldo/keto reductase</fullName>
    </submittedName>
</protein>
<dbReference type="PRINTS" id="PR00069">
    <property type="entry name" value="ALDKETRDTASE"/>
</dbReference>
<dbReference type="CDD" id="cd19157">
    <property type="entry name" value="AKR_AKR5G1-3"/>
    <property type="match status" value="1"/>
</dbReference>
<dbReference type="AlphaFoldDB" id="A0A1H2ZVV2"/>
<dbReference type="RefSeq" id="WP_091741138.1">
    <property type="nucleotide sequence ID" value="NZ_FNNQ01000012.1"/>
</dbReference>